<evidence type="ECO:0000256" key="9">
    <source>
        <dbReference type="ARBA" id="ARBA00022729"/>
    </source>
</evidence>
<dbReference type="OrthoDB" id="1913693at2759"/>
<evidence type="ECO:0000256" key="15">
    <source>
        <dbReference type="ARBA" id="ARBA00023136"/>
    </source>
</evidence>
<keyword evidence="17" id="KW-0325">Glycoprotein</keyword>
<evidence type="ECO:0000256" key="14">
    <source>
        <dbReference type="ARBA" id="ARBA00022989"/>
    </source>
</evidence>
<dbReference type="PROSITE" id="PS50011">
    <property type="entry name" value="PROTEIN_KINASE_DOM"/>
    <property type="match status" value="1"/>
</dbReference>
<feature type="transmembrane region" description="Helical" evidence="21">
    <location>
        <begin position="286"/>
        <end position="305"/>
    </location>
</feature>
<sequence>MDRSKLPPFLYWLLYLATIHLVLSSTATVAASPVPANSEAEALHQWVKSFGSPCEYWRFCGNDPCNWTGITCNRAKSVIGIRLPNSFISSILGNLNFSYLPNLTDLDLSYNFLYGSIPTSIGSLSKLVSLNLSDNQLSGSIPLEIGNLSSLNMLWLASNNLSGMIPPSIGNLKFLRSLDLSWNSLTGPIPNELALMPQLTEVRLSKNFLNGEIPISFFHFRVSVLDLSHNNLSGTLPPSNFPLPIEFDLSYNSLEIHRSWANYYGLKGTLYGNKCCIDDVHGKHRILIFIAVPVLISPFIIAILYKCKCASSPQKEKETAKEIVEIRTSNVFSIWKFDGKVVFEDIIEATENFDDIYCVGIGGSACVYEAELPTGQVVAVKRIHSPDNGELPHDTTFINEIRVMTEIRHRNIVKLYGFCLHSRFMFLVCEYMENGSLSEILFNHRRAMELDWDRRVRTVKDVASALSYLHHDCSRPIVHRDISSNNILFDSELRAFISDFGAAKLLNLDSSNWTAFVGTCGYAAPELAYTMKITEWCDVYSFGVVAFEVLMGRHPGDLVLSLSTSITDRNMLVKDVLDQRLSSPPSALEMKEICNIVAVALSCICWDPKYRPTMRCVTQRLSKSRLPSLEPVDGITLFQLKNLNV</sequence>
<dbReference type="SUPFAM" id="SSF52058">
    <property type="entry name" value="L domain-like"/>
    <property type="match status" value="1"/>
</dbReference>
<evidence type="ECO:0000256" key="10">
    <source>
        <dbReference type="ARBA" id="ARBA00022737"/>
    </source>
</evidence>
<dbReference type="GeneID" id="120109923"/>
<evidence type="ECO:0000259" key="23">
    <source>
        <dbReference type="PROSITE" id="PS50011"/>
    </source>
</evidence>
<keyword evidence="9 22" id="KW-0732">Signal</keyword>
<dbReference type="Gene3D" id="3.80.10.10">
    <property type="entry name" value="Ribonuclease Inhibitor"/>
    <property type="match status" value="2"/>
</dbReference>
<dbReference type="InterPro" id="IPR017441">
    <property type="entry name" value="Protein_kinase_ATP_BS"/>
</dbReference>
<comment type="catalytic activity">
    <reaction evidence="19">
        <text>L-seryl-[protein] + ATP = O-phospho-L-seryl-[protein] + ADP + H(+)</text>
        <dbReference type="Rhea" id="RHEA:17989"/>
        <dbReference type="Rhea" id="RHEA-COMP:9863"/>
        <dbReference type="Rhea" id="RHEA-COMP:11604"/>
        <dbReference type="ChEBI" id="CHEBI:15378"/>
        <dbReference type="ChEBI" id="CHEBI:29999"/>
        <dbReference type="ChEBI" id="CHEBI:30616"/>
        <dbReference type="ChEBI" id="CHEBI:83421"/>
        <dbReference type="ChEBI" id="CHEBI:456216"/>
        <dbReference type="EC" id="2.7.11.1"/>
    </reaction>
</comment>
<evidence type="ECO:0000256" key="18">
    <source>
        <dbReference type="ARBA" id="ARBA00047899"/>
    </source>
</evidence>
<keyword evidence="11 20" id="KW-0547">Nucleotide-binding</keyword>
<dbReference type="GO" id="GO:0004674">
    <property type="term" value="F:protein serine/threonine kinase activity"/>
    <property type="evidence" value="ECO:0007669"/>
    <property type="project" value="UniProtKB-KW"/>
</dbReference>
<dbReference type="InterPro" id="IPR051420">
    <property type="entry name" value="Ser_Thr_Kinases_DiverseReg"/>
</dbReference>
<organism evidence="24 25">
    <name type="scientific">Phoenix dactylifera</name>
    <name type="common">Date palm</name>
    <dbReference type="NCBI Taxonomy" id="42345"/>
    <lineage>
        <taxon>Eukaryota</taxon>
        <taxon>Viridiplantae</taxon>
        <taxon>Streptophyta</taxon>
        <taxon>Embryophyta</taxon>
        <taxon>Tracheophyta</taxon>
        <taxon>Spermatophyta</taxon>
        <taxon>Magnoliopsida</taxon>
        <taxon>Liliopsida</taxon>
        <taxon>Arecaceae</taxon>
        <taxon>Coryphoideae</taxon>
        <taxon>Phoeniceae</taxon>
        <taxon>Phoenix</taxon>
    </lineage>
</organism>
<dbReference type="SUPFAM" id="SSF56112">
    <property type="entry name" value="Protein kinase-like (PK-like)"/>
    <property type="match status" value="1"/>
</dbReference>
<evidence type="ECO:0000256" key="12">
    <source>
        <dbReference type="ARBA" id="ARBA00022777"/>
    </source>
</evidence>
<dbReference type="GO" id="GO:0005886">
    <property type="term" value="C:plasma membrane"/>
    <property type="evidence" value="ECO:0007669"/>
    <property type="project" value="UniProtKB-SubCell"/>
</dbReference>
<keyword evidence="14 21" id="KW-1133">Transmembrane helix</keyword>
<evidence type="ECO:0000256" key="13">
    <source>
        <dbReference type="ARBA" id="ARBA00022840"/>
    </source>
</evidence>
<dbReference type="PANTHER" id="PTHR48005">
    <property type="entry name" value="LEUCINE RICH REPEAT KINASE 2"/>
    <property type="match status" value="1"/>
</dbReference>
<dbReference type="InterPro" id="IPR013210">
    <property type="entry name" value="LRR_N_plant-typ"/>
</dbReference>
<dbReference type="Proteomes" id="UP000228380">
    <property type="component" value="Chromosome 2"/>
</dbReference>
<evidence type="ECO:0000256" key="11">
    <source>
        <dbReference type="ARBA" id="ARBA00022741"/>
    </source>
</evidence>
<dbReference type="InterPro" id="IPR000719">
    <property type="entry name" value="Prot_kinase_dom"/>
</dbReference>
<evidence type="ECO:0000256" key="20">
    <source>
        <dbReference type="PROSITE-ProRule" id="PRU10141"/>
    </source>
</evidence>
<dbReference type="FunFam" id="1.10.510.10:FF:000445">
    <property type="entry name" value="MDIS1-interacting receptor like kinase 2"/>
    <property type="match status" value="1"/>
</dbReference>
<evidence type="ECO:0000256" key="19">
    <source>
        <dbReference type="ARBA" id="ARBA00048679"/>
    </source>
</evidence>
<comment type="catalytic activity">
    <reaction evidence="18">
        <text>L-threonyl-[protein] + ATP = O-phospho-L-threonyl-[protein] + ADP + H(+)</text>
        <dbReference type="Rhea" id="RHEA:46608"/>
        <dbReference type="Rhea" id="RHEA-COMP:11060"/>
        <dbReference type="Rhea" id="RHEA-COMP:11605"/>
        <dbReference type="ChEBI" id="CHEBI:15378"/>
        <dbReference type="ChEBI" id="CHEBI:30013"/>
        <dbReference type="ChEBI" id="CHEBI:30616"/>
        <dbReference type="ChEBI" id="CHEBI:61977"/>
        <dbReference type="ChEBI" id="CHEBI:456216"/>
        <dbReference type="EC" id="2.7.11.1"/>
    </reaction>
</comment>
<feature type="domain" description="Protein kinase" evidence="23">
    <location>
        <begin position="353"/>
        <end position="629"/>
    </location>
</feature>
<evidence type="ECO:0000313" key="25">
    <source>
        <dbReference type="RefSeq" id="XP_038979627.1"/>
    </source>
</evidence>
<dbReference type="InterPro" id="IPR032675">
    <property type="entry name" value="LRR_dom_sf"/>
</dbReference>
<keyword evidence="16" id="KW-0675">Receptor</keyword>
<evidence type="ECO:0000256" key="5">
    <source>
        <dbReference type="ARBA" id="ARBA00022553"/>
    </source>
</evidence>
<evidence type="ECO:0000256" key="4">
    <source>
        <dbReference type="ARBA" id="ARBA00022527"/>
    </source>
</evidence>
<evidence type="ECO:0000256" key="1">
    <source>
        <dbReference type="ARBA" id="ARBA00004162"/>
    </source>
</evidence>
<dbReference type="Pfam" id="PF00069">
    <property type="entry name" value="Pkinase"/>
    <property type="match status" value="1"/>
</dbReference>
<dbReference type="Gene3D" id="1.10.510.10">
    <property type="entry name" value="Transferase(Phosphotransferase) domain 1"/>
    <property type="match status" value="1"/>
</dbReference>
<evidence type="ECO:0000313" key="24">
    <source>
        <dbReference type="Proteomes" id="UP000228380"/>
    </source>
</evidence>
<evidence type="ECO:0000256" key="7">
    <source>
        <dbReference type="ARBA" id="ARBA00022679"/>
    </source>
</evidence>
<comment type="subcellular location">
    <subcellularLocation>
        <location evidence="1">Cell membrane</location>
        <topology evidence="1">Single-pass membrane protein</topology>
    </subcellularLocation>
    <subcellularLocation>
        <location evidence="2">Membrane</location>
        <topology evidence="2">Single-pass type I membrane protein</topology>
    </subcellularLocation>
</comment>
<proteinExistence type="predicted"/>
<dbReference type="EC" id="2.7.11.1" evidence="3"/>
<dbReference type="Gene3D" id="3.30.200.20">
    <property type="entry name" value="Phosphorylase Kinase, domain 1"/>
    <property type="match status" value="1"/>
</dbReference>
<reference evidence="25" key="2">
    <citation type="submission" date="2025-08" db="UniProtKB">
        <authorList>
            <consortium name="RefSeq"/>
        </authorList>
    </citation>
    <scope>IDENTIFICATION</scope>
    <source>
        <tissue evidence="25">Young leaves</tissue>
    </source>
</reference>
<keyword evidence="6" id="KW-0433">Leucine-rich repeat</keyword>
<dbReference type="Pfam" id="PF08263">
    <property type="entry name" value="LRRNT_2"/>
    <property type="match status" value="1"/>
</dbReference>
<feature type="chain" id="PRO_5034924869" description="non-specific serine/threonine protein kinase" evidence="22">
    <location>
        <begin position="25"/>
        <end position="645"/>
    </location>
</feature>
<evidence type="ECO:0000256" key="16">
    <source>
        <dbReference type="ARBA" id="ARBA00023170"/>
    </source>
</evidence>
<evidence type="ECO:0000256" key="3">
    <source>
        <dbReference type="ARBA" id="ARBA00012513"/>
    </source>
</evidence>
<dbReference type="GO" id="GO:0005524">
    <property type="term" value="F:ATP binding"/>
    <property type="evidence" value="ECO:0007669"/>
    <property type="project" value="UniProtKB-UniRule"/>
</dbReference>
<evidence type="ECO:0000256" key="22">
    <source>
        <dbReference type="SAM" id="SignalP"/>
    </source>
</evidence>
<dbReference type="PANTHER" id="PTHR48005:SF16">
    <property type="entry name" value="MDIS1-INTERACTING RECEPTOR LIKE KINASE 2-LIKE ISOFORM X1"/>
    <property type="match status" value="1"/>
</dbReference>
<dbReference type="KEGG" id="pda:120109923"/>
<dbReference type="RefSeq" id="XP_038979627.1">
    <property type="nucleotide sequence ID" value="XM_039123699.1"/>
</dbReference>
<keyword evidence="12" id="KW-0418">Kinase</keyword>
<keyword evidence="5" id="KW-0597">Phosphoprotein</keyword>
<dbReference type="FunFam" id="3.30.200.20:FF:000309">
    <property type="entry name" value="Leucine-rich repeat receptor protein kinase MSP1"/>
    <property type="match status" value="1"/>
</dbReference>
<dbReference type="InterPro" id="IPR008266">
    <property type="entry name" value="Tyr_kinase_AS"/>
</dbReference>
<keyword evidence="24" id="KW-1185">Reference proteome</keyword>
<accession>A0A8B9A1U8</accession>
<dbReference type="PROSITE" id="PS00107">
    <property type="entry name" value="PROTEIN_KINASE_ATP"/>
    <property type="match status" value="1"/>
</dbReference>
<evidence type="ECO:0000256" key="17">
    <source>
        <dbReference type="ARBA" id="ARBA00023180"/>
    </source>
</evidence>
<reference evidence="24" key="1">
    <citation type="journal article" date="2019" name="Nat. Commun.">
        <title>Genome-wide association mapping of date palm fruit traits.</title>
        <authorList>
            <person name="Hazzouri K.M."/>
            <person name="Gros-Balthazard M."/>
            <person name="Flowers J.M."/>
            <person name="Copetti D."/>
            <person name="Lemansour A."/>
            <person name="Lebrun M."/>
            <person name="Masmoudi K."/>
            <person name="Ferrand S."/>
            <person name="Dhar M.I."/>
            <person name="Fresquez Z.A."/>
            <person name="Rosas U."/>
            <person name="Zhang J."/>
            <person name="Talag J."/>
            <person name="Lee S."/>
            <person name="Kudrna D."/>
            <person name="Powell R.F."/>
            <person name="Leitch I.J."/>
            <person name="Krueger R.R."/>
            <person name="Wing R.A."/>
            <person name="Amiri K.M.A."/>
            <person name="Purugganan M.D."/>
        </authorList>
    </citation>
    <scope>NUCLEOTIDE SEQUENCE [LARGE SCALE GENOMIC DNA]</scope>
    <source>
        <strain evidence="24">cv. Khalas</strain>
    </source>
</reference>
<name>A0A8B9A1U8_PHODC</name>
<keyword evidence="13 20" id="KW-0067">ATP-binding</keyword>
<dbReference type="InterPro" id="IPR001611">
    <property type="entry name" value="Leu-rich_rpt"/>
</dbReference>
<keyword evidence="7" id="KW-0808">Transferase</keyword>
<keyword evidence="4" id="KW-0723">Serine/threonine-protein kinase</keyword>
<dbReference type="FunFam" id="3.80.10.10:FF:000400">
    <property type="entry name" value="Nuclear pore complex protein NUP107"/>
    <property type="match status" value="1"/>
</dbReference>
<keyword evidence="10" id="KW-0677">Repeat</keyword>
<protein>
    <recommendedName>
        <fullName evidence="3">non-specific serine/threonine protein kinase</fullName>
        <ecNumber evidence="3">2.7.11.1</ecNumber>
    </recommendedName>
</protein>
<keyword evidence="8 21" id="KW-0812">Transmembrane</keyword>
<evidence type="ECO:0000256" key="2">
    <source>
        <dbReference type="ARBA" id="ARBA00004479"/>
    </source>
</evidence>
<evidence type="ECO:0000256" key="21">
    <source>
        <dbReference type="SAM" id="Phobius"/>
    </source>
</evidence>
<keyword evidence="15 21" id="KW-0472">Membrane</keyword>
<dbReference type="PROSITE" id="PS00109">
    <property type="entry name" value="PROTEIN_KINASE_TYR"/>
    <property type="match status" value="1"/>
</dbReference>
<dbReference type="InterPro" id="IPR011009">
    <property type="entry name" value="Kinase-like_dom_sf"/>
</dbReference>
<gene>
    <name evidence="25" type="primary">LOC120109923</name>
</gene>
<feature type="binding site" evidence="20">
    <location>
        <position position="381"/>
    </location>
    <ligand>
        <name>ATP</name>
        <dbReference type="ChEBI" id="CHEBI:30616"/>
    </ligand>
</feature>
<dbReference type="Pfam" id="PF00560">
    <property type="entry name" value="LRR_1"/>
    <property type="match status" value="5"/>
</dbReference>
<feature type="signal peptide" evidence="22">
    <location>
        <begin position="1"/>
        <end position="24"/>
    </location>
</feature>
<dbReference type="AlphaFoldDB" id="A0A8B9A1U8"/>
<evidence type="ECO:0000256" key="6">
    <source>
        <dbReference type="ARBA" id="ARBA00022614"/>
    </source>
</evidence>
<evidence type="ECO:0000256" key="8">
    <source>
        <dbReference type="ARBA" id="ARBA00022692"/>
    </source>
</evidence>